<evidence type="ECO:0000313" key="2">
    <source>
        <dbReference type="Proteomes" id="UP000034588"/>
    </source>
</evidence>
<proteinExistence type="predicted"/>
<reference evidence="1 2" key="1">
    <citation type="journal article" date="2015" name="Nature">
        <title>rRNA introns, odd ribosomes, and small enigmatic genomes across a large radiation of phyla.</title>
        <authorList>
            <person name="Brown C.T."/>
            <person name="Hug L.A."/>
            <person name="Thomas B.C."/>
            <person name="Sharon I."/>
            <person name="Castelle C.J."/>
            <person name="Singh A."/>
            <person name="Wilkins M.J."/>
            <person name="Williams K.H."/>
            <person name="Banfield J.F."/>
        </authorList>
    </citation>
    <scope>NUCLEOTIDE SEQUENCE [LARGE SCALE GENOMIC DNA]</scope>
</reference>
<accession>A0A0G1W3F6</accession>
<comment type="caution">
    <text evidence="1">The sequence shown here is derived from an EMBL/GenBank/DDBJ whole genome shotgun (WGS) entry which is preliminary data.</text>
</comment>
<protein>
    <submittedName>
        <fullName evidence="1">Uncharacterized protein</fullName>
    </submittedName>
</protein>
<organism evidence="1 2">
    <name type="scientific">Candidatus Gottesmanbacteria bacterium GW2011_GWB1_49_7</name>
    <dbReference type="NCBI Taxonomy" id="1618448"/>
    <lineage>
        <taxon>Bacteria</taxon>
        <taxon>Candidatus Gottesmaniibacteriota</taxon>
    </lineage>
</organism>
<dbReference type="AlphaFoldDB" id="A0A0G1W3F6"/>
<sequence>MSGGHFDYDQYKIGEIAREIERLITHNNGRYSDETIERFREGVKFLRQAEIYAQRIDWLVSGDDSQESFHERLRKEFIGAGPDKRASPVACPGSHVATTNLQFLKES</sequence>
<gene>
    <name evidence="1" type="ORF">UY48_C0003G0055</name>
</gene>
<dbReference type="EMBL" id="LCQD01000003">
    <property type="protein sequence ID" value="KKW13233.1"/>
    <property type="molecule type" value="Genomic_DNA"/>
</dbReference>
<evidence type="ECO:0000313" key="1">
    <source>
        <dbReference type="EMBL" id="KKW13233.1"/>
    </source>
</evidence>
<dbReference type="Proteomes" id="UP000034588">
    <property type="component" value="Unassembled WGS sequence"/>
</dbReference>
<name>A0A0G1W3F6_9BACT</name>